<evidence type="ECO:0000256" key="11">
    <source>
        <dbReference type="ARBA" id="ARBA00023170"/>
    </source>
</evidence>
<keyword evidence="5" id="KW-0547">Nucleotide-binding</keyword>
<evidence type="ECO:0000259" key="17">
    <source>
        <dbReference type="PROSITE" id="PS50814"/>
    </source>
</evidence>
<evidence type="ECO:0000256" key="9">
    <source>
        <dbReference type="ARBA" id="ARBA00023136"/>
    </source>
</evidence>
<evidence type="ECO:0000256" key="7">
    <source>
        <dbReference type="ARBA" id="ARBA00022840"/>
    </source>
</evidence>
<dbReference type="GO" id="GO:0007409">
    <property type="term" value="P:axonogenesis"/>
    <property type="evidence" value="ECO:0007669"/>
    <property type="project" value="TreeGrafter"/>
</dbReference>
<dbReference type="Pfam" id="PF02019">
    <property type="entry name" value="WIF"/>
    <property type="match status" value="1"/>
</dbReference>
<feature type="domain" description="WIF" evidence="17">
    <location>
        <begin position="47"/>
        <end position="180"/>
    </location>
</feature>
<dbReference type="Pfam" id="PF07714">
    <property type="entry name" value="PK_Tyr_Ser-Thr"/>
    <property type="match status" value="1"/>
</dbReference>
<keyword evidence="8" id="KW-1133">Transmembrane helix</keyword>
<evidence type="ECO:0000259" key="16">
    <source>
        <dbReference type="PROSITE" id="PS50011"/>
    </source>
</evidence>
<dbReference type="PROSITE" id="PS50011">
    <property type="entry name" value="PROTEIN_KINASE_DOM"/>
    <property type="match status" value="1"/>
</dbReference>
<dbReference type="GO" id="GO:0007169">
    <property type="term" value="P:cell surface receptor protein tyrosine kinase signaling pathway"/>
    <property type="evidence" value="ECO:0007669"/>
    <property type="project" value="TreeGrafter"/>
</dbReference>
<dbReference type="PRINTS" id="PR00109">
    <property type="entry name" value="TYRKINASE"/>
</dbReference>
<dbReference type="PANTHER" id="PTHR24416">
    <property type="entry name" value="TYROSINE-PROTEIN KINASE RECEPTOR"/>
    <property type="match status" value="1"/>
</dbReference>
<feature type="compositionally biased region" description="Acidic residues" evidence="14">
    <location>
        <begin position="204"/>
        <end position="218"/>
    </location>
</feature>
<dbReference type="PROSITE" id="PS50814">
    <property type="entry name" value="WIF"/>
    <property type="match status" value="1"/>
</dbReference>
<evidence type="ECO:0000313" key="19">
    <source>
        <dbReference type="RefSeq" id="XP_003746387.2"/>
    </source>
</evidence>
<gene>
    <name evidence="19" type="primary">LOC100905440</name>
</gene>
<dbReference type="GO" id="GO:0043235">
    <property type="term" value="C:receptor complex"/>
    <property type="evidence" value="ECO:0007669"/>
    <property type="project" value="TreeGrafter"/>
</dbReference>
<evidence type="ECO:0000256" key="14">
    <source>
        <dbReference type="SAM" id="MobiDB-lite"/>
    </source>
</evidence>
<protein>
    <submittedName>
        <fullName evidence="19">Tyrosine-protein kinase RYK-like</fullName>
    </submittedName>
</protein>
<dbReference type="Gene3D" id="2.60.40.2170">
    <property type="entry name" value="Wnt, WIF domain"/>
    <property type="match status" value="1"/>
</dbReference>
<evidence type="ECO:0000256" key="13">
    <source>
        <dbReference type="ARBA" id="ARBA00051243"/>
    </source>
</evidence>
<feature type="domain" description="Protein kinase" evidence="16">
    <location>
        <begin position="426"/>
        <end position="713"/>
    </location>
</feature>
<comment type="subcellular location">
    <subcellularLocation>
        <location evidence="1">Cell membrane</location>
        <topology evidence="1">Single-pass membrane protein</topology>
    </subcellularLocation>
</comment>
<evidence type="ECO:0000256" key="2">
    <source>
        <dbReference type="ARBA" id="ARBA00022679"/>
    </source>
</evidence>
<name>A0AAJ6QWR1_9ACAR</name>
<dbReference type="GO" id="GO:0005886">
    <property type="term" value="C:plasma membrane"/>
    <property type="evidence" value="ECO:0007669"/>
    <property type="project" value="UniProtKB-SubCell"/>
</dbReference>
<evidence type="ECO:0000256" key="4">
    <source>
        <dbReference type="ARBA" id="ARBA00022729"/>
    </source>
</evidence>
<dbReference type="InterPro" id="IPR001245">
    <property type="entry name" value="Ser-Thr/Tyr_kinase_cat_dom"/>
</dbReference>
<feature type="signal peptide" evidence="15">
    <location>
        <begin position="1"/>
        <end position="24"/>
    </location>
</feature>
<feature type="region of interest" description="Disordered" evidence="14">
    <location>
        <begin position="183"/>
        <end position="218"/>
    </location>
</feature>
<evidence type="ECO:0000256" key="12">
    <source>
        <dbReference type="ARBA" id="ARBA00023180"/>
    </source>
</evidence>
<dbReference type="PANTHER" id="PTHR24416:SF349">
    <property type="entry name" value="TYROSINE-PROTEIN KINASE RYK"/>
    <property type="match status" value="1"/>
</dbReference>
<dbReference type="InterPro" id="IPR011009">
    <property type="entry name" value="Kinase-like_dom_sf"/>
</dbReference>
<dbReference type="PROSITE" id="PS51257">
    <property type="entry name" value="PROKAR_LIPOPROTEIN"/>
    <property type="match status" value="1"/>
</dbReference>
<dbReference type="InterPro" id="IPR000719">
    <property type="entry name" value="Prot_kinase_dom"/>
</dbReference>
<dbReference type="FunFam" id="1.10.510.10:FF:001512">
    <property type="entry name" value="Receptor tyrosine-protein kinase erbB-2"/>
    <property type="match status" value="1"/>
</dbReference>
<dbReference type="GO" id="GO:0050793">
    <property type="term" value="P:regulation of developmental process"/>
    <property type="evidence" value="ECO:0007669"/>
    <property type="project" value="UniProtKB-ARBA"/>
</dbReference>
<proteinExistence type="predicted"/>
<dbReference type="InterPro" id="IPR003306">
    <property type="entry name" value="WIF"/>
</dbReference>
<dbReference type="SUPFAM" id="SSF56112">
    <property type="entry name" value="Protein kinase-like (PK-like)"/>
    <property type="match status" value="1"/>
</dbReference>
<organism evidence="18 19">
    <name type="scientific">Galendromus occidentalis</name>
    <name type="common">western predatory mite</name>
    <dbReference type="NCBI Taxonomy" id="34638"/>
    <lineage>
        <taxon>Eukaryota</taxon>
        <taxon>Metazoa</taxon>
        <taxon>Ecdysozoa</taxon>
        <taxon>Arthropoda</taxon>
        <taxon>Chelicerata</taxon>
        <taxon>Arachnida</taxon>
        <taxon>Acari</taxon>
        <taxon>Parasitiformes</taxon>
        <taxon>Mesostigmata</taxon>
        <taxon>Gamasina</taxon>
        <taxon>Phytoseioidea</taxon>
        <taxon>Phytoseiidae</taxon>
        <taxon>Typhlodrominae</taxon>
        <taxon>Galendromus</taxon>
    </lineage>
</organism>
<sequence>MRLPCSSSNHFILLPLLWLTGCETFHGQQKNGQKSGHKKGPTLNFNLFLRQEESQRMLGINVSLYYVKEGSMNDYALRFPVPVPGNLSRLEFTWQNLRPQQSLKYRIEMTVDNPEAMQPPKLDIPSTGNLPVSSPSSFVVFLSCTGMTSAEVRIGINLNISAAGEETSTTLVKIQRKKVCLKDEKKTSRTSTTRSPTAHVYKEDVDEDDTDEDGDEENTIFVSETQRVEHGRRNTANTSNTAMVMDDAATTPLLVADGNSLVLYAVAGAAVVVAMSLMTATTLCYVRTRKLQSLNQHQGNVIIQATADKYLQEWITASSTLHLKAPQYSNKGFSGKMPVATGPTNRFLRVPGSPVASTVASYSSFRKPNFGVPPSPAPPMSLLTMHSAAGVNSSAGQYSTINDTFKSSSSTLSEQLAELAVDARCLTLVKLLTEGSFGRIYHALLNTSSGNSSAESQPVLVKTVTEQTSSDQRRMFMQEGMMLVGMNHTNVMPVVGTCLDMPNGQPALLYPFMNEGNLAHFLQRSKFSRNSPPRTETAHPLTTLSTQDLVDMAVQIAEGLMFLHRRFFLHKDIATRNCMVDERLHVKLTDNALARDFFSEDYHWMDDSNRDQEQEKRPVKWLALESLQKREFTPASDLWMLGVTLWELLTLGQPPFPEVDPRKMVTYLQSGYRLPQPTNCPDELYDVMFRCWSMCPGERLTLPQMLRALANFYNQLGSYI</sequence>
<dbReference type="GO" id="GO:0051897">
    <property type="term" value="P:positive regulation of phosphatidylinositol 3-kinase/protein kinase B signal transduction"/>
    <property type="evidence" value="ECO:0007669"/>
    <property type="project" value="TreeGrafter"/>
</dbReference>
<accession>A0AAJ6QWR1</accession>
<dbReference type="InterPro" id="IPR038677">
    <property type="entry name" value="WIF_sf"/>
</dbReference>
<dbReference type="GO" id="GO:0005524">
    <property type="term" value="F:ATP binding"/>
    <property type="evidence" value="ECO:0007669"/>
    <property type="project" value="UniProtKB-KW"/>
</dbReference>
<dbReference type="Gene3D" id="3.30.200.20">
    <property type="entry name" value="Phosphorylase Kinase, domain 1"/>
    <property type="match status" value="1"/>
</dbReference>
<keyword evidence="6" id="KW-0418">Kinase</keyword>
<evidence type="ECO:0000256" key="10">
    <source>
        <dbReference type="ARBA" id="ARBA00023137"/>
    </source>
</evidence>
<keyword evidence="9" id="KW-0472">Membrane</keyword>
<dbReference type="GO" id="GO:0010976">
    <property type="term" value="P:positive regulation of neuron projection development"/>
    <property type="evidence" value="ECO:0007669"/>
    <property type="project" value="TreeGrafter"/>
</dbReference>
<evidence type="ECO:0000256" key="15">
    <source>
        <dbReference type="SAM" id="SignalP"/>
    </source>
</evidence>
<dbReference type="RefSeq" id="XP_003746387.2">
    <property type="nucleotide sequence ID" value="XM_003746339.2"/>
</dbReference>
<keyword evidence="18" id="KW-1185">Reference proteome</keyword>
<evidence type="ECO:0000256" key="6">
    <source>
        <dbReference type="ARBA" id="ARBA00022777"/>
    </source>
</evidence>
<evidence type="ECO:0000256" key="8">
    <source>
        <dbReference type="ARBA" id="ARBA00022989"/>
    </source>
</evidence>
<dbReference type="Gene3D" id="1.10.510.10">
    <property type="entry name" value="Transferase(Phosphotransferase) domain 1"/>
    <property type="match status" value="1"/>
</dbReference>
<evidence type="ECO:0000313" key="18">
    <source>
        <dbReference type="Proteomes" id="UP000694867"/>
    </source>
</evidence>
<dbReference type="AlphaFoldDB" id="A0AAJ6QWR1"/>
<keyword evidence="2" id="KW-0808">Transferase</keyword>
<feature type="chain" id="PRO_5042467947" evidence="15">
    <location>
        <begin position="25"/>
        <end position="720"/>
    </location>
</feature>
<evidence type="ECO:0000256" key="3">
    <source>
        <dbReference type="ARBA" id="ARBA00022692"/>
    </source>
</evidence>
<dbReference type="PROSITE" id="PS00109">
    <property type="entry name" value="PROTEIN_KINASE_TYR"/>
    <property type="match status" value="1"/>
</dbReference>
<keyword evidence="7" id="KW-0067">ATP-binding</keyword>
<keyword evidence="12" id="KW-0325">Glycoprotein</keyword>
<dbReference type="SMART" id="SM00469">
    <property type="entry name" value="WIF"/>
    <property type="match status" value="1"/>
</dbReference>
<reference evidence="19" key="1">
    <citation type="submission" date="2025-08" db="UniProtKB">
        <authorList>
            <consortium name="RefSeq"/>
        </authorList>
    </citation>
    <scope>IDENTIFICATION</scope>
</reference>
<keyword evidence="11" id="KW-0675">Receptor</keyword>
<dbReference type="InterPro" id="IPR008266">
    <property type="entry name" value="Tyr_kinase_AS"/>
</dbReference>
<evidence type="ECO:0000256" key="5">
    <source>
        <dbReference type="ARBA" id="ARBA00022741"/>
    </source>
</evidence>
<dbReference type="InterPro" id="IPR050122">
    <property type="entry name" value="RTK"/>
</dbReference>
<keyword evidence="3" id="KW-0812">Transmembrane</keyword>
<dbReference type="GeneID" id="100905440"/>
<dbReference type="GO" id="GO:0004714">
    <property type="term" value="F:transmembrane receptor protein tyrosine kinase activity"/>
    <property type="evidence" value="ECO:0007669"/>
    <property type="project" value="UniProtKB-EC"/>
</dbReference>
<dbReference type="Proteomes" id="UP000694867">
    <property type="component" value="Unplaced"/>
</dbReference>
<comment type="catalytic activity">
    <reaction evidence="13">
        <text>L-tyrosyl-[protein] + ATP = O-phospho-L-tyrosyl-[protein] + ADP + H(+)</text>
        <dbReference type="Rhea" id="RHEA:10596"/>
        <dbReference type="Rhea" id="RHEA-COMP:10136"/>
        <dbReference type="Rhea" id="RHEA-COMP:20101"/>
        <dbReference type="ChEBI" id="CHEBI:15378"/>
        <dbReference type="ChEBI" id="CHEBI:30616"/>
        <dbReference type="ChEBI" id="CHEBI:46858"/>
        <dbReference type="ChEBI" id="CHEBI:61978"/>
        <dbReference type="ChEBI" id="CHEBI:456216"/>
        <dbReference type="EC" id="2.7.10.1"/>
    </reaction>
</comment>
<dbReference type="KEGG" id="goe:100905440"/>
<evidence type="ECO:0000256" key="1">
    <source>
        <dbReference type="ARBA" id="ARBA00004162"/>
    </source>
</evidence>
<keyword evidence="4 15" id="KW-0732">Signal</keyword>
<keyword evidence="10" id="KW-0829">Tyrosine-protein kinase</keyword>